<sequence length="70" mass="7791">MGKTSSAVKNRYNAKAYNRITVVVPKGRKGAVETFARSQGESVNSLVNALLRERLGLTEEEWKHGEDGER</sequence>
<reference evidence="1" key="1">
    <citation type="submission" date="2020-10" db="EMBL/GenBank/DDBJ databases">
        <authorList>
            <person name="Gilroy R."/>
        </authorList>
    </citation>
    <scope>NUCLEOTIDE SEQUENCE</scope>
    <source>
        <strain evidence="1">ChiSjej6B24-2974</strain>
    </source>
</reference>
<organism evidence="1 2">
    <name type="scientific">Candidatus Pullichristensenella stercorigallinarum</name>
    <dbReference type="NCBI Taxonomy" id="2840909"/>
    <lineage>
        <taxon>Bacteria</taxon>
        <taxon>Bacillati</taxon>
        <taxon>Bacillota</taxon>
        <taxon>Clostridia</taxon>
        <taxon>Candidatus Pullichristensenella</taxon>
    </lineage>
</organism>
<gene>
    <name evidence="1" type="ORF">IAA52_04220</name>
</gene>
<dbReference type="InterPro" id="IPR013321">
    <property type="entry name" value="Arc_rbn_hlx_hlx"/>
</dbReference>
<reference evidence="1" key="2">
    <citation type="journal article" date="2021" name="PeerJ">
        <title>Extensive microbial diversity within the chicken gut microbiome revealed by metagenomics and culture.</title>
        <authorList>
            <person name="Gilroy R."/>
            <person name="Ravi A."/>
            <person name="Getino M."/>
            <person name="Pursley I."/>
            <person name="Horton D.L."/>
            <person name="Alikhan N.F."/>
            <person name="Baker D."/>
            <person name="Gharbi K."/>
            <person name="Hall N."/>
            <person name="Watson M."/>
            <person name="Adriaenssens E.M."/>
            <person name="Foster-Nyarko E."/>
            <person name="Jarju S."/>
            <person name="Secka A."/>
            <person name="Antonio M."/>
            <person name="Oren A."/>
            <person name="Chaudhuri R.R."/>
            <person name="La Ragione R."/>
            <person name="Hildebrand F."/>
            <person name="Pallen M.J."/>
        </authorList>
    </citation>
    <scope>NUCLEOTIDE SEQUENCE</scope>
    <source>
        <strain evidence="1">ChiSjej6B24-2974</strain>
    </source>
</reference>
<evidence type="ECO:0000313" key="1">
    <source>
        <dbReference type="EMBL" id="HIQ82288.1"/>
    </source>
</evidence>
<accession>A0A9D0ZKU4</accession>
<evidence type="ECO:0000313" key="2">
    <source>
        <dbReference type="Proteomes" id="UP000824260"/>
    </source>
</evidence>
<proteinExistence type="predicted"/>
<dbReference type="GO" id="GO:0006355">
    <property type="term" value="P:regulation of DNA-templated transcription"/>
    <property type="evidence" value="ECO:0007669"/>
    <property type="project" value="InterPro"/>
</dbReference>
<dbReference type="Gene3D" id="1.10.1220.10">
    <property type="entry name" value="Met repressor-like"/>
    <property type="match status" value="1"/>
</dbReference>
<dbReference type="AlphaFoldDB" id="A0A9D0ZKU4"/>
<dbReference type="Proteomes" id="UP000824260">
    <property type="component" value="Unassembled WGS sequence"/>
</dbReference>
<dbReference type="EMBL" id="DVFZ01000044">
    <property type="protein sequence ID" value="HIQ82288.1"/>
    <property type="molecule type" value="Genomic_DNA"/>
</dbReference>
<comment type="caution">
    <text evidence="1">The sequence shown here is derived from an EMBL/GenBank/DDBJ whole genome shotgun (WGS) entry which is preliminary data.</text>
</comment>
<protein>
    <submittedName>
        <fullName evidence="1">Antitoxin</fullName>
    </submittedName>
</protein>
<name>A0A9D0ZKU4_9FIRM</name>